<keyword evidence="4" id="KW-1185">Reference proteome</keyword>
<dbReference type="CDD" id="cd00431">
    <property type="entry name" value="cysteine_hydrolases"/>
    <property type="match status" value="1"/>
</dbReference>
<protein>
    <submittedName>
        <fullName evidence="3">Isochorismatase hydrolase</fullName>
    </submittedName>
</protein>
<accession>A0A9J9HB82</accession>
<evidence type="ECO:0000259" key="2">
    <source>
        <dbReference type="Pfam" id="PF00857"/>
    </source>
</evidence>
<feature type="domain" description="Isochorismatase-like" evidence="2">
    <location>
        <begin position="28"/>
        <end position="206"/>
    </location>
</feature>
<dbReference type="GO" id="GO:0016787">
    <property type="term" value="F:hydrolase activity"/>
    <property type="evidence" value="ECO:0007669"/>
    <property type="project" value="UniProtKB-KW"/>
</dbReference>
<dbReference type="EMBL" id="CP000699">
    <property type="protein sequence ID" value="ABQ68385.1"/>
    <property type="molecule type" value="Genomic_DNA"/>
</dbReference>
<dbReference type="InterPro" id="IPR036380">
    <property type="entry name" value="Isochorismatase-like_sf"/>
</dbReference>
<dbReference type="PANTHER" id="PTHR43540:SF6">
    <property type="entry name" value="ISOCHORISMATASE-LIKE DOMAIN-CONTAINING PROTEIN"/>
    <property type="match status" value="1"/>
</dbReference>
<dbReference type="KEGG" id="swi:Swit_2026"/>
<dbReference type="SUPFAM" id="SSF52499">
    <property type="entry name" value="Isochorismatase-like hydrolases"/>
    <property type="match status" value="1"/>
</dbReference>
<gene>
    <name evidence="3" type="ordered locus">Swit_2026</name>
</gene>
<proteinExistence type="predicted"/>
<dbReference type="AlphaFoldDB" id="A0A9J9HB82"/>
<evidence type="ECO:0000256" key="1">
    <source>
        <dbReference type="ARBA" id="ARBA00022801"/>
    </source>
</evidence>
<dbReference type="PANTHER" id="PTHR43540">
    <property type="entry name" value="PEROXYUREIDOACRYLATE/UREIDOACRYLATE AMIDOHYDROLASE-RELATED"/>
    <property type="match status" value="1"/>
</dbReference>
<dbReference type="Pfam" id="PF00857">
    <property type="entry name" value="Isochorismatase"/>
    <property type="match status" value="1"/>
</dbReference>
<dbReference type="InterPro" id="IPR050272">
    <property type="entry name" value="Isochorismatase-like_hydrls"/>
</dbReference>
<dbReference type="OrthoDB" id="9807387at2"/>
<name>A0A9J9HB82_RHIWR</name>
<evidence type="ECO:0000313" key="4">
    <source>
        <dbReference type="Proteomes" id="UP000001989"/>
    </source>
</evidence>
<dbReference type="InterPro" id="IPR000868">
    <property type="entry name" value="Isochorismatase-like_dom"/>
</dbReference>
<organism evidence="3 4">
    <name type="scientific">Rhizorhabdus wittichii (strain DSM 6014 / CCUG 31198 / JCM 15750 / NBRC 105917 / EY 4224 / RW1)</name>
    <name type="common">Sphingomonas wittichii</name>
    <dbReference type="NCBI Taxonomy" id="392499"/>
    <lineage>
        <taxon>Bacteria</taxon>
        <taxon>Pseudomonadati</taxon>
        <taxon>Pseudomonadota</taxon>
        <taxon>Alphaproteobacteria</taxon>
        <taxon>Sphingomonadales</taxon>
        <taxon>Sphingomonadaceae</taxon>
        <taxon>Rhizorhabdus</taxon>
    </lineage>
</organism>
<reference evidence="3 4" key="1">
    <citation type="journal article" date="2010" name="J. Bacteriol.">
        <title>Genome sequence of the dioxin-mineralizing bacterium Sphingomonas wittichii RW1.</title>
        <authorList>
            <person name="Miller T.R."/>
            <person name="Delcher A.L."/>
            <person name="Salzberg S.L."/>
            <person name="Saunders E."/>
            <person name="Detter J.C."/>
            <person name="Halden R.U."/>
        </authorList>
    </citation>
    <scope>NUCLEOTIDE SEQUENCE [LARGE SCALE GENOMIC DNA]</scope>
    <source>
        <strain evidence="4">DSM 6014 / CCUG 31198 / JCM 15750 / NBRC 105917 / EY 4224 / RW1</strain>
    </source>
</reference>
<evidence type="ECO:0000313" key="3">
    <source>
        <dbReference type="EMBL" id="ABQ68385.1"/>
    </source>
</evidence>
<dbReference type="Proteomes" id="UP000001989">
    <property type="component" value="Chromosome"/>
</dbReference>
<keyword evidence="1 3" id="KW-0378">Hydrolase</keyword>
<dbReference type="Gene3D" id="3.40.50.850">
    <property type="entry name" value="Isochorismatase-like"/>
    <property type="match status" value="1"/>
</dbReference>
<sequence>MADESVPTPAWAQARALFHFPRIDLARTALLVIDLQTGFFDPPTAADAIIPRVNRLAGELRAAGGTIAFLRHSGSDDPALSVPAWQKEIPTLAALDRRMRPGLETHQLDRRLDVRADDLIVDKYRYSAFIAGSSRLDELLRARGIDTVIVTGAFTNFCCESTARDGLMLGYRVVFVADATLARTQEEHVMALTALQLAFADVRTTAATAALIADSLTP</sequence>